<reference evidence="3 4" key="1">
    <citation type="submission" date="2018-07" db="EMBL/GenBank/DDBJ databases">
        <title>Comparative genomes isolates from brazilian mangrove.</title>
        <authorList>
            <person name="De Araujo J.E."/>
            <person name="Taketani R.G."/>
            <person name="Silva M.C.P."/>
            <person name="Lourenco M.V."/>
            <person name="Oliveira V.M."/>
            <person name="Andreote F.D."/>
        </authorList>
    </citation>
    <scope>NUCLEOTIDE SEQUENCE [LARGE SCALE GENOMIC DNA]</scope>
    <source>
        <strain evidence="3 4">HEX PRIS-MGV</strain>
    </source>
</reference>
<dbReference type="PANTHER" id="PTHR30093:SF2">
    <property type="entry name" value="TYPE II SECRETION SYSTEM PROTEIN H"/>
    <property type="match status" value="1"/>
</dbReference>
<protein>
    <submittedName>
        <fullName evidence="3">DUF1559 domain-containing protein</fullName>
    </submittedName>
</protein>
<feature type="domain" description="DUF1559" evidence="2">
    <location>
        <begin position="361"/>
        <end position="522"/>
    </location>
</feature>
<dbReference type="PANTHER" id="PTHR30093">
    <property type="entry name" value="GENERAL SECRETION PATHWAY PROTEIN G"/>
    <property type="match status" value="1"/>
</dbReference>
<dbReference type="EMBL" id="QPEX01000045">
    <property type="protein sequence ID" value="RCS41422.1"/>
    <property type="molecule type" value="Genomic_DNA"/>
</dbReference>
<dbReference type="RefSeq" id="WP_114372611.1">
    <property type="nucleotide sequence ID" value="NZ_QPEX01000045.1"/>
</dbReference>
<comment type="caution">
    <text evidence="3">The sequence shown here is derived from an EMBL/GenBank/DDBJ whole genome shotgun (WGS) entry which is preliminary data.</text>
</comment>
<sequence length="573" mass="63088">MKPLFHSLIIGFLSATMAFPPSALLAQEPAAPAAQETLVGLKYIPENAVGVAQLQAGRFLEDKFIQAYPVEVAEAVGDLYLGFNPMKITAFTVALTAPSPRMPQPGIFAVVKTSETLNEETFFAGIGEVVDEVMSPEDIATRFPQLKGKAFYTEAFPMDYCCAHMLDEHTFIIGTLGLVSKVISTGPNAELTAPAKMLAEGNQGSDIMAIFNVGAVRDIANQALNQQPLPPPFGMFKQIPNYTESVTVQLSSSDRFSATLKINGVDEPSAKRLEVMIQSAMELGKQVVIMQANQMLQSDDEIEVAMGKYQQRVTAKMFEALTPVREGKSLVLKVEQDKDSIAGANVAVVGILVALLLPAVQQARSAARRMQSSNNMKQIALAMHNYHDTFGALPAQASTDKDGKKLLSWRVHILPYIEQNALYEQFHFDEPWDSEHNKKLIEKMPEIYRDPKSNAPKYHTTYLVPLGKNMAFEQPTKDTREKFPTGTSFGDFLDGISNTAMVVNVADDSAVIWTKPDDLEVDLNNPWNHLDDTNPEGIQVSFADGSVLMLPATTTAKFLQRLFQRNDGQRLPR</sequence>
<dbReference type="InterPro" id="IPR045584">
    <property type="entry name" value="Pilin-like"/>
</dbReference>
<feature type="chain" id="PRO_5016901730" evidence="1">
    <location>
        <begin position="27"/>
        <end position="573"/>
    </location>
</feature>
<evidence type="ECO:0000313" key="4">
    <source>
        <dbReference type="Proteomes" id="UP000253562"/>
    </source>
</evidence>
<evidence type="ECO:0000313" key="3">
    <source>
        <dbReference type="EMBL" id="RCS41422.1"/>
    </source>
</evidence>
<dbReference type="Proteomes" id="UP000253562">
    <property type="component" value="Unassembled WGS sequence"/>
</dbReference>
<dbReference type="InterPro" id="IPR011453">
    <property type="entry name" value="DUF1559"/>
</dbReference>
<organism evidence="3 4">
    <name type="scientific">Bremerella cremea</name>
    <dbReference type="NCBI Taxonomy" id="1031537"/>
    <lineage>
        <taxon>Bacteria</taxon>
        <taxon>Pseudomonadati</taxon>
        <taxon>Planctomycetota</taxon>
        <taxon>Planctomycetia</taxon>
        <taxon>Pirellulales</taxon>
        <taxon>Pirellulaceae</taxon>
        <taxon>Bremerella</taxon>
    </lineage>
</organism>
<name>A0A368KNK7_9BACT</name>
<evidence type="ECO:0000256" key="1">
    <source>
        <dbReference type="SAM" id="SignalP"/>
    </source>
</evidence>
<accession>A0A368KNK7</accession>
<gene>
    <name evidence="3" type="ORF">DTL42_22970</name>
</gene>
<dbReference type="AlphaFoldDB" id="A0A368KNK7"/>
<dbReference type="SUPFAM" id="SSF54523">
    <property type="entry name" value="Pili subunits"/>
    <property type="match status" value="1"/>
</dbReference>
<proteinExistence type="predicted"/>
<evidence type="ECO:0000259" key="2">
    <source>
        <dbReference type="Pfam" id="PF07596"/>
    </source>
</evidence>
<dbReference type="OrthoDB" id="285651at2"/>
<feature type="signal peptide" evidence="1">
    <location>
        <begin position="1"/>
        <end position="26"/>
    </location>
</feature>
<dbReference type="Gene3D" id="3.30.700.10">
    <property type="entry name" value="Glycoprotein, Type 4 Pilin"/>
    <property type="match status" value="1"/>
</dbReference>
<dbReference type="Pfam" id="PF07596">
    <property type="entry name" value="SBP_bac_10"/>
    <property type="match status" value="1"/>
</dbReference>
<keyword evidence="1" id="KW-0732">Signal</keyword>